<feature type="transmembrane region" description="Helical" evidence="7">
    <location>
        <begin position="226"/>
        <end position="246"/>
    </location>
</feature>
<sequence length="269" mass="31039">DLRELRATFIVNCVFNNFLTYTAILLNIVTMYAMQKTASLPKTLKTLLFSIAISDVGIGLLAQPVYSSLLVKWLQLNHPSCNNSRVFYISANLFLASSFLSVVAVSVDRFLAVHLHLRYQELVTHRRVVIVVISIWVLIFLAFGFIISFAVYIKMYLTVRRHKNQLQSLLAVDEAQIGIMTNYVAVVKTTVGVFYVYLVLLASYLPYFICMTFVRICRDSRIAKKQLFLFSLTLMFLNSSLNPVIYCWKMRKIRHAILDILRNMPRMRN</sequence>
<evidence type="ECO:0000259" key="8">
    <source>
        <dbReference type="PROSITE" id="PS50262"/>
    </source>
</evidence>
<protein>
    <recommendedName>
        <fullName evidence="8">G-protein coupled receptors family 1 profile domain-containing protein</fullName>
    </recommendedName>
</protein>
<evidence type="ECO:0000313" key="10">
    <source>
        <dbReference type="Proteomes" id="UP001159428"/>
    </source>
</evidence>
<feature type="transmembrane region" description="Helical" evidence="7">
    <location>
        <begin position="128"/>
        <end position="153"/>
    </location>
</feature>
<keyword evidence="4 7" id="KW-1133">Transmembrane helix</keyword>
<dbReference type="PROSITE" id="PS00237">
    <property type="entry name" value="G_PROTEIN_RECEP_F1_1"/>
    <property type="match status" value="1"/>
</dbReference>
<accession>A0AAU9XDM6</accession>
<reference evidence="9 10" key="1">
    <citation type="submission" date="2022-05" db="EMBL/GenBank/DDBJ databases">
        <authorList>
            <consortium name="Genoscope - CEA"/>
            <person name="William W."/>
        </authorList>
    </citation>
    <scope>NUCLEOTIDE SEQUENCE [LARGE SCALE GENOMIC DNA]</scope>
</reference>
<keyword evidence="3 6" id="KW-0812">Transmembrane</keyword>
<feature type="transmembrane region" description="Helical" evidence="7">
    <location>
        <begin position="14"/>
        <end position="34"/>
    </location>
</feature>
<comment type="caution">
    <text evidence="9">The sequence shown here is derived from an EMBL/GenBank/DDBJ whole genome shotgun (WGS) entry which is preliminary data.</text>
</comment>
<dbReference type="PANTHER" id="PTHR22750">
    <property type="entry name" value="G-PROTEIN COUPLED RECEPTOR"/>
    <property type="match status" value="1"/>
</dbReference>
<feature type="domain" description="G-protein coupled receptors family 1 profile" evidence="8">
    <location>
        <begin position="26"/>
        <end position="141"/>
    </location>
</feature>
<dbReference type="Pfam" id="PF00001">
    <property type="entry name" value="7tm_1"/>
    <property type="match status" value="1"/>
</dbReference>
<evidence type="ECO:0000256" key="3">
    <source>
        <dbReference type="ARBA" id="ARBA00022692"/>
    </source>
</evidence>
<feature type="transmembrane region" description="Helical" evidence="7">
    <location>
        <begin position="46"/>
        <end position="66"/>
    </location>
</feature>
<dbReference type="PROSITE" id="PS50262">
    <property type="entry name" value="G_PROTEIN_RECEP_F1_2"/>
    <property type="match status" value="2"/>
</dbReference>
<feature type="non-terminal residue" evidence="9">
    <location>
        <position position="269"/>
    </location>
</feature>
<organism evidence="9 10">
    <name type="scientific">Pocillopora meandrina</name>
    <dbReference type="NCBI Taxonomy" id="46732"/>
    <lineage>
        <taxon>Eukaryota</taxon>
        <taxon>Metazoa</taxon>
        <taxon>Cnidaria</taxon>
        <taxon>Anthozoa</taxon>
        <taxon>Hexacorallia</taxon>
        <taxon>Scleractinia</taxon>
        <taxon>Astrocoeniina</taxon>
        <taxon>Pocilloporidae</taxon>
        <taxon>Pocillopora</taxon>
    </lineage>
</organism>
<keyword evidence="10" id="KW-1185">Reference proteome</keyword>
<feature type="transmembrane region" description="Helical" evidence="7">
    <location>
        <begin position="194"/>
        <end position="214"/>
    </location>
</feature>
<comment type="subcellular location">
    <subcellularLocation>
        <location evidence="1">Cell membrane</location>
        <topology evidence="1">Multi-pass membrane protein</topology>
    </subcellularLocation>
</comment>
<feature type="domain" description="G-protein coupled receptors family 1 profile" evidence="8">
    <location>
        <begin position="145"/>
        <end position="246"/>
    </location>
</feature>
<name>A0AAU9XDM6_9CNID</name>
<evidence type="ECO:0000256" key="7">
    <source>
        <dbReference type="SAM" id="Phobius"/>
    </source>
</evidence>
<dbReference type="GO" id="GO:0004930">
    <property type="term" value="F:G protein-coupled receptor activity"/>
    <property type="evidence" value="ECO:0007669"/>
    <property type="project" value="UniProtKB-KW"/>
</dbReference>
<dbReference type="InterPro" id="IPR017452">
    <property type="entry name" value="GPCR_Rhodpsn_7TM"/>
</dbReference>
<keyword evidence="6" id="KW-0807">Transducer</keyword>
<proteinExistence type="inferred from homology"/>
<evidence type="ECO:0000256" key="5">
    <source>
        <dbReference type="ARBA" id="ARBA00023136"/>
    </source>
</evidence>
<feature type="non-terminal residue" evidence="9">
    <location>
        <position position="1"/>
    </location>
</feature>
<dbReference type="EMBL" id="CALNXJ010000037">
    <property type="protein sequence ID" value="CAH3142966.1"/>
    <property type="molecule type" value="Genomic_DNA"/>
</dbReference>
<keyword evidence="6" id="KW-0297">G-protein coupled receptor</keyword>
<keyword evidence="2" id="KW-1003">Cell membrane</keyword>
<dbReference type="Proteomes" id="UP001159428">
    <property type="component" value="Unassembled WGS sequence"/>
</dbReference>
<dbReference type="CDD" id="cd00637">
    <property type="entry name" value="7tm_classA_rhodopsin-like"/>
    <property type="match status" value="1"/>
</dbReference>
<evidence type="ECO:0000256" key="1">
    <source>
        <dbReference type="ARBA" id="ARBA00004651"/>
    </source>
</evidence>
<dbReference type="Gene3D" id="1.20.1070.10">
    <property type="entry name" value="Rhodopsin 7-helix transmembrane proteins"/>
    <property type="match status" value="2"/>
</dbReference>
<comment type="similarity">
    <text evidence="6">Belongs to the G-protein coupled receptor 1 family.</text>
</comment>
<keyword evidence="6" id="KW-0675">Receptor</keyword>
<dbReference type="InterPro" id="IPR000276">
    <property type="entry name" value="GPCR_Rhodpsn"/>
</dbReference>
<evidence type="ECO:0000256" key="4">
    <source>
        <dbReference type="ARBA" id="ARBA00022989"/>
    </source>
</evidence>
<keyword evidence="5 7" id="KW-0472">Membrane</keyword>
<feature type="transmembrane region" description="Helical" evidence="7">
    <location>
        <begin position="86"/>
        <end position="107"/>
    </location>
</feature>
<dbReference type="SUPFAM" id="SSF81321">
    <property type="entry name" value="Family A G protein-coupled receptor-like"/>
    <property type="match status" value="1"/>
</dbReference>
<gene>
    <name evidence="9" type="ORF">PMEA_00020359</name>
</gene>
<dbReference type="PRINTS" id="PR00237">
    <property type="entry name" value="GPCRRHODOPSN"/>
</dbReference>
<evidence type="ECO:0000256" key="2">
    <source>
        <dbReference type="ARBA" id="ARBA00022475"/>
    </source>
</evidence>
<evidence type="ECO:0000313" key="9">
    <source>
        <dbReference type="EMBL" id="CAH3142966.1"/>
    </source>
</evidence>
<dbReference type="GO" id="GO:0005886">
    <property type="term" value="C:plasma membrane"/>
    <property type="evidence" value="ECO:0007669"/>
    <property type="project" value="UniProtKB-SubCell"/>
</dbReference>
<evidence type="ECO:0000256" key="6">
    <source>
        <dbReference type="RuleBase" id="RU000688"/>
    </source>
</evidence>
<dbReference type="AlphaFoldDB" id="A0AAU9XDM6"/>